<keyword evidence="3" id="KW-0067">ATP-binding</keyword>
<evidence type="ECO:0000259" key="4">
    <source>
        <dbReference type="Pfam" id="PF07728"/>
    </source>
</evidence>
<dbReference type="PANTHER" id="PTHR42759:SF7">
    <property type="entry name" value="DENITRIFICATION REGULATORY PROTEIN NIRQ"/>
    <property type="match status" value="1"/>
</dbReference>
<evidence type="ECO:0000256" key="3">
    <source>
        <dbReference type="ARBA" id="ARBA00022840"/>
    </source>
</evidence>
<reference evidence="7" key="1">
    <citation type="submission" date="2016-10" db="EMBL/GenBank/DDBJ databases">
        <authorList>
            <person name="Varghese N."/>
            <person name="Submissions S."/>
        </authorList>
    </citation>
    <scope>NUCLEOTIDE SEQUENCE [LARGE SCALE GENOMIC DNA]</scope>
    <source>
        <strain evidence="7">DSM 17834</strain>
    </source>
</reference>
<dbReference type="InterPro" id="IPR013615">
    <property type="entry name" value="CbbQ_C"/>
</dbReference>
<evidence type="ECO:0000256" key="1">
    <source>
        <dbReference type="ARBA" id="ARBA00009417"/>
    </source>
</evidence>
<dbReference type="AlphaFoldDB" id="A0A1I5K750"/>
<dbReference type="PANTHER" id="PTHR42759">
    <property type="entry name" value="MOXR FAMILY PROTEIN"/>
    <property type="match status" value="1"/>
</dbReference>
<proteinExistence type="inferred from homology"/>
<keyword evidence="7" id="KW-1185">Reference proteome</keyword>
<dbReference type="SUPFAM" id="SSF52540">
    <property type="entry name" value="P-loop containing nucleoside triphosphate hydrolases"/>
    <property type="match status" value="1"/>
</dbReference>
<keyword evidence="2" id="KW-0547">Nucleotide-binding</keyword>
<organism evidence="6 7">
    <name type="scientific">Pseudomonas borbori</name>
    <dbReference type="NCBI Taxonomy" id="289003"/>
    <lineage>
        <taxon>Bacteria</taxon>
        <taxon>Pseudomonadati</taxon>
        <taxon>Pseudomonadota</taxon>
        <taxon>Gammaproteobacteria</taxon>
        <taxon>Pseudomonadales</taxon>
        <taxon>Pseudomonadaceae</taxon>
        <taxon>Pseudomonas</taxon>
    </lineage>
</organism>
<dbReference type="STRING" id="289003.SAMN05216190_10166"/>
<accession>A0A1I5K750</accession>
<evidence type="ECO:0000313" key="6">
    <source>
        <dbReference type="EMBL" id="SFO80869.1"/>
    </source>
</evidence>
<feature type="domain" description="CbbQ/NirQ/NorQ C-terminal" evidence="5">
    <location>
        <begin position="189"/>
        <end position="272"/>
    </location>
</feature>
<dbReference type="InterPro" id="IPR027417">
    <property type="entry name" value="P-loop_NTPase"/>
</dbReference>
<feature type="domain" description="ATPase dynein-related AAA" evidence="4">
    <location>
        <begin position="43"/>
        <end position="176"/>
    </location>
</feature>
<dbReference type="InterPro" id="IPR011704">
    <property type="entry name" value="ATPase_dyneun-rel_AAA"/>
</dbReference>
<gene>
    <name evidence="6" type="ORF">SAMN05216190_10166</name>
</gene>
<dbReference type="Pfam" id="PF08406">
    <property type="entry name" value="CbbQ_C"/>
    <property type="match status" value="1"/>
</dbReference>
<dbReference type="Pfam" id="PF07728">
    <property type="entry name" value="AAA_5"/>
    <property type="match status" value="1"/>
</dbReference>
<evidence type="ECO:0000313" key="7">
    <source>
        <dbReference type="Proteomes" id="UP000198784"/>
    </source>
</evidence>
<name>A0A1I5K750_9PSED</name>
<dbReference type="GO" id="GO:0005524">
    <property type="term" value="F:ATP binding"/>
    <property type="evidence" value="ECO:0007669"/>
    <property type="project" value="UniProtKB-KW"/>
</dbReference>
<protein>
    <submittedName>
        <fullName evidence="6">Nitric oxide reductase NorQ protein</fullName>
    </submittedName>
</protein>
<dbReference type="GO" id="GO:0016887">
    <property type="term" value="F:ATP hydrolysis activity"/>
    <property type="evidence" value="ECO:0007669"/>
    <property type="project" value="InterPro"/>
</dbReference>
<sequence length="275" mass="30385">MMEHSLSRRSGTEPVLREAQPYYQPSGDEVAIFEQCHAQQLAIMLKGPTGCGKTRFVEHMAWRLKRPLITISCHDDLSASDLVGRFLIGQQGTHWAEGPLTRAVREGAICYLDEVVEARQDTIVVLHPLTDYRRILPLDKTGETVEASPHFQLVVSYNPGYQRMLKDLKPSTRQRFVALDFDFPPAEREIAIVMHEGGTDHATAHALVSLAQRLRALQDRGLAEVPSTRLLIASARLISSGIAAPIACRAALISPLSDDAALVGAMRDLVDLTFI</sequence>
<comment type="similarity">
    <text evidence="1">Belongs to the CbbQ/NirQ/NorQ/GpvN family.</text>
</comment>
<evidence type="ECO:0000256" key="2">
    <source>
        <dbReference type="ARBA" id="ARBA00022741"/>
    </source>
</evidence>
<dbReference type="InterPro" id="IPR050764">
    <property type="entry name" value="CbbQ/NirQ/NorQ/GpvN"/>
</dbReference>
<dbReference type="RefSeq" id="WP_425287755.1">
    <property type="nucleotide sequence ID" value="NZ_FOWX01000001.1"/>
</dbReference>
<evidence type="ECO:0000259" key="5">
    <source>
        <dbReference type="Pfam" id="PF08406"/>
    </source>
</evidence>
<dbReference type="Gene3D" id="3.40.50.300">
    <property type="entry name" value="P-loop containing nucleotide triphosphate hydrolases"/>
    <property type="match status" value="1"/>
</dbReference>
<dbReference type="EMBL" id="FOWX01000001">
    <property type="protein sequence ID" value="SFO80869.1"/>
    <property type="molecule type" value="Genomic_DNA"/>
</dbReference>
<dbReference type="Proteomes" id="UP000198784">
    <property type="component" value="Unassembled WGS sequence"/>
</dbReference>